<evidence type="ECO:0000313" key="3">
    <source>
        <dbReference type="EMBL" id="KWS06804.1"/>
    </source>
</evidence>
<dbReference type="AlphaFoldDB" id="A0A108UCP0"/>
<dbReference type="PIRSF" id="PIRSF016184">
    <property type="entry name" value="PhzC_PhzF"/>
    <property type="match status" value="1"/>
</dbReference>
<dbReference type="Gene3D" id="3.10.310.10">
    <property type="entry name" value="Diaminopimelate Epimerase, Chain A, domain 1"/>
    <property type="match status" value="2"/>
</dbReference>
<dbReference type="GO" id="GO:0016853">
    <property type="term" value="F:isomerase activity"/>
    <property type="evidence" value="ECO:0007669"/>
    <property type="project" value="TreeGrafter"/>
</dbReference>
<keyword evidence="4" id="KW-1185">Reference proteome</keyword>
<evidence type="ECO:0000256" key="2">
    <source>
        <dbReference type="PIRSR" id="PIRSR016184-1"/>
    </source>
</evidence>
<dbReference type="Proteomes" id="UP000023435">
    <property type="component" value="Unassembled WGS sequence"/>
</dbReference>
<dbReference type="Pfam" id="PF02567">
    <property type="entry name" value="PhzC-PhzF"/>
    <property type="match status" value="1"/>
</dbReference>
<dbReference type="GO" id="GO:0005737">
    <property type="term" value="C:cytoplasm"/>
    <property type="evidence" value="ECO:0007669"/>
    <property type="project" value="TreeGrafter"/>
</dbReference>
<protein>
    <submittedName>
        <fullName evidence="3">Phenazine biosynthesis protein PhzF like</fullName>
    </submittedName>
</protein>
<name>A0A108UCP0_9GAMM</name>
<dbReference type="InterPro" id="IPR003719">
    <property type="entry name" value="Phenazine_PhzF-like"/>
</dbReference>
<gene>
    <name evidence="3" type="ORF">AZ78_4362</name>
</gene>
<proteinExistence type="inferred from homology"/>
<dbReference type="RefSeq" id="WP_036107782.1">
    <property type="nucleotide sequence ID" value="NZ_JAJA02000001.1"/>
</dbReference>
<dbReference type="PANTHER" id="PTHR13774:SF32">
    <property type="entry name" value="ANTISENSE-ENHANCING SEQUENCE 1"/>
    <property type="match status" value="1"/>
</dbReference>
<feature type="active site" evidence="2">
    <location>
        <position position="47"/>
    </location>
</feature>
<dbReference type="OrthoDB" id="9788221at2"/>
<comment type="similarity">
    <text evidence="1">Belongs to the PhzF family.</text>
</comment>
<sequence>MTLRRYLQLDVFAHRIGAGNPLAVVFDAQEMDAATMQSFAAWMHLPETIFLLPPQAGADYRVRIFTPRQELAFAGHPSLGAAWAAIDARRVPADRESLVQECAAGLLPVRVVHDSTGMRVSVRAPRARRCDHDRATAPRLDAALAGWPRGALAPALWDNGPRWWVVELDAAPDQPDPVRSLQPDLNAILALAGDDALGLAVFARSRDPGYDYVVRAFCPGDGIAEDPVTGSANAAIAAALVEAGRLRPGDRYSVSQGREVGRDGCVEVRIDEDGEVWIGGQVQAVIRGTVEW</sequence>
<comment type="caution">
    <text evidence="3">The sequence shown here is derived from an EMBL/GenBank/DDBJ whole genome shotgun (WGS) entry which is preliminary data.</text>
</comment>
<evidence type="ECO:0000256" key="1">
    <source>
        <dbReference type="ARBA" id="ARBA00008270"/>
    </source>
</evidence>
<dbReference type="EMBL" id="JAJA02000001">
    <property type="protein sequence ID" value="KWS06804.1"/>
    <property type="molecule type" value="Genomic_DNA"/>
</dbReference>
<accession>A0A108UCP0</accession>
<reference evidence="3 4" key="1">
    <citation type="journal article" date="2014" name="Genome Announc.">
        <title>Draft Genome Sequence of Lysobacter capsici AZ78, a Bacterium Antagonistic to Plant-Pathogenic Oomycetes.</title>
        <authorList>
            <person name="Puopolo G."/>
            <person name="Sonego P."/>
            <person name="Engelen K."/>
            <person name="Pertot I."/>
        </authorList>
    </citation>
    <scope>NUCLEOTIDE SEQUENCE [LARGE SCALE GENOMIC DNA]</scope>
    <source>
        <strain evidence="3 4">AZ78</strain>
    </source>
</reference>
<dbReference type="SUPFAM" id="SSF54506">
    <property type="entry name" value="Diaminopimelate epimerase-like"/>
    <property type="match status" value="1"/>
</dbReference>
<organism evidence="3 4">
    <name type="scientific">Lysobacter capsici AZ78</name>
    <dbReference type="NCBI Taxonomy" id="1444315"/>
    <lineage>
        <taxon>Bacteria</taxon>
        <taxon>Pseudomonadati</taxon>
        <taxon>Pseudomonadota</taxon>
        <taxon>Gammaproteobacteria</taxon>
        <taxon>Lysobacterales</taxon>
        <taxon>Lysobacteraceae</taxon>
        <taxon>Lysobacter</taxon>
    </lineage>
</organism>
<evidence type="ECO:0000313" key="4">
    <source>
        <dbReference type="Proteomes" id="UP000023435"/>
    </source>
</evidence>
<dbReference type="NCBIfam" id="TIGR00654">
    <property type="entry name" value="PhzF_family"/>
    <property type="match status" value="1"/>
</dbReference>
<dbReference type="PANTHER" id="PTHR13774">
    <property type="entry name" value="PHENAZINE BIOSYNTHESIS PROTEIN"/>
    <property type="match status" value="1"/>
</dbReference>